<sequence>MTLLSNINIDFFKYKIYAISCSGIFVVLSVLLILFKGICFGTDFAGGIIIELRVDQVNIKDVKLRLQEKGFTGFSVQSFNSKELMIRFKNEKNLTYVDGIEKIKKVLGEILGDVTYLKVDYVGPQVGYKQIFEGICAIIFSLLGMFLYLWVRFQWRFALGGVIALVHDVILTLGLISLCGIEFNLSSTAAILTVIGYSVNDSVVIYDRIRELLRKMLKETITEIINISINATLSRTILTSGTTMLAAVPLMLLCQGTVRDLSIIIFFGIAVGTYSSIFIATTSLSKN</sequence>
<reference evidence="11 12" key="1">
    <citation type="submission" date="2018-10" db="EMBL/GenBank/DDBJ databases">
        <title>Propagation and draft genome sequences of three atypical Erhlichia ruminantium isolates.</title>
        <authorList>
            <person name="Liebenberg J."/>
            <person name="Steyn H."/>
            <person name="Josemans A."/>
            <person name="Zweygarth E."/>
        </authorList>
    </citation>
    <scope>NUCLEOTIDE SEQUENCE [LARGE SCALE GENOMIC DNA]</scope>
    <source>
        <strain evidence="11 12">Omatjenne</strain>
    </source>
</reference>
<evidence type="ECO:0000256" key="2">
    <source>
        <dbReference type="ARBA" id="ARBA00022448"/>
    </source>
</evidence>
<dbReference type="GO" id="GO:0043952">
    <property type="term" value="P:protein transport by the Sec complex"/>
    <property type="evidence" value="ECO:0007669"/>
    <property type="project" value="UniProtKB-UniRule"/>
</dbReference>
<dbReference type="Pfam" id="PF02355">
    <property type="entry name" value="SecD_SecF_C"/>
    <property type="match status" value="1"/>
</dbReference>
<evidence type="ECO:0000256" key="4">
    <source>
        <dbReference type="ARBA" id="ARBA00022692"/>
    </source>
</evidence>
<dbReference type="PRINTS" id="PR01755">
    <property type="entry name" value="SECFTRNLCASE"/>
</dbReference>
<feature type="transmembrane region" description="Helical" evidence="9">
    <location>
        <begin position="131"/>
        <end position="150"/>
    </location>
</feature>
<protein>
    <recommendedName>
        <fullName evidence="9">Protein-export membrane protein SecF</fullName>
    </recommendedName>
</protein>
<keyword evidence="4 9" id="KW-0812">Transmembrane</keyword>
<keyword evidence="5 9" id="KW-0653">Protein transport</keyword>
<dbReference type="InterPro" id="IPR022646">
    <property type="entry name" value="SecD/SecF_CS"/>
</dbReference>
<dbReference type="Proteomes" id="UP000422822">
    <property type="component" value="Chromosome"/>
</dbReference>
<keyword evidence="3 9" id="KW-1003">Cell membrane</keyword>
<keyword evidence="8 9" id="KW-0472">Membrane</keyword>
<comment type="function">
    <text evidence="9">Part of the Sec protein translocase complex. Interacts with the SecYEG preprotein conducting channel. SecDF uses the proton motive force (PMF) to complete protein translocation after the ATP-dependent function of SecA.</text>
</comment>
<dbReference type="InterPro" id="IPR055344">
    <property type="entry name" value="SecD_SecF_C_bact"/>
</dbReference>
<gene>
    <name evidence="9 11" type="primary">secF</name>
    <name evidence="11" type="ORF">EDL80_00355</name>
</gene>
<dbReference type="InterPro" id="IPR022813">
    <property type="entry name" value="SecD/SecF_arch_bac"/>
</dbReference>
<feature type="transmembrane region" description="Helical" evidence="9">
    <location>
        <begin position="263"/>
        <end position="284"/>
    </location>
</feature>
<evidence type="ECO:0000256" key="1">
    <source>
        <dbReference type="ARBA" id="ARBA00004651"/>
    </source>
</evidence>
<dbReference type="GO" id="GO:0005886">
    <property type="term" value="C:plasma membrane"/>
    <property type="evidence" value="ECO:0007669"/>
    <property type="project" value="UniProtKB-SubCell"/>
</dbReference>
<keyword evidence="6 9" id="KW-1133">Transmembrane helix</keyword>
<evidence type="ECO:0000313" key="11">
    <source>
        <dbReference type="EMBL" id="QGR03073.1"/>
    </source>
</evidence>
<dbReference type="Gene3D" id="1.20.1640.10">
    <property type="entry name" value="Multidrug efflux transporter AcrB transmembrane domain"/>
    <property type="match status" value="1"/>
</dbReference>
<comment type="subcellular location">
    <subcellularLocation>
        <location evidence="1 9">Cell membrane</location>
        <topology evidence="1 9">Multi-pass membrane protein</topology>
    </subcellularLocation>
</comment>
<evidence type="ECO:0000259" key="10">
    <source>
        <dbReference type="Pfam" id="PF02355"/>
    </source>
</evidence>
<dbReference type="PANTHER" id="PTHR30081:SF8">
    <property type="entry name" value="PROTEIN TRANSLOCASE SUBUNIT SECF"/>
    <property type="match status" value="1"/>
</dbReference>
<dbReference type="GO" id="GO:0006605">
    <property type="term" value="P:protein targeting"/>
    <property type="evidence" value="ECO:0007669"/>
    <property type="project" value="UniProtKB-UniRule"/>
</dbReference>
<feature type="transmembrane region" description="Helical" evidence="9">
    <location>
        <begin position="157"/>
        <end position="183"/>
    </location>
</feature>
<dbReference type="InterPro" id="IPR005665">
    <property type="entry name" value="SecF_bac"/>
</dbReference>
<accession>A0AAE6UKE5</accession>
<comment type="similarity">
    <text evidence="9">Belongs to the SecD/SecF family. SecF subfamily.</text>
</comment>
<name>A0AAE6UKE5_EHRRU</name>
<dbReference type="InterPro" id="IPR022645">
    <property type="entry name" value="SecD/SecF_bac"/>
</dbReference>
<dbReference type="GO" id="GO:0015450">
    <property type="term" value="F:protein-transporting ATPase activity"/>
    <property type="evidence" value="ECO:0007669"/>
    <property type="project" value="InterPro"/>
</dbReference>
<feature type="transmembrane region" description="Helical" evidence="9">
    <location>
        <begin position="227"/>
        <end position="251"/>
    </location>
</feature>
<comment type="subunit">
    <text evidence="9">Forms a complex with SecD. Part of the essential Sec protein translocation apparatus which comprises SecA, SecYEG and auxiliary proteins SecDF-YajC and YidC.</text>
</comment>
<evidence type="ECO:0000313" key="12">
    <source>
        <dbReference type="Proteomes" id="UP000422822"/>
    </source>
</evidence>
<evidence type="ECO:0000256" key="9">
    <source>
        <dbReference type="HAMAP-Rule" id="MF_01464"/>
    </source>
</evidence>
<dbReference type="HAMAP" id="MF_01464_B">
    <property type="entry name" value="SecF_B"/>
    <property type="match status" value="1"/>
</dbReference>
<dbReference type="GO" id="GO:0065002">
    <property type="term" value="P:intracellular protein transmembrane transport"/>
    <property type="evidence" value="ECO:0007669"/>
    <property type="project" value="UniProtKB-UniRule"/>
</dbReference>
<evidence type="ECO:0000256" key="7">
    <source>
        <dbReference type="ARBA" id="ARBA00023010"/>
    </source>
</evidence>
<dbReference type="NCBIfam" id="TIGR00916">
    <property type="entry name" value="2A0604s01"/>
    <property type="match status" value="1"/>
</dbReference>
<keyword evidence="2 9" id="KW-0813">Transport</keyword>
<evidence type="ECO:0000256" key="8">
    <source>
        <dbReference type="ARBA" id="ARBA00023136"/>
    </source>
</evidence>
<feature type="transmembrane region" description="Helical" evidence="9">
    <location>
        <begin position="189"/>
        <end position="206"/>
    </location>
</feature>
<keyword evidence="7 9" id="KW-0811">Translocation</keyword>
<feature type="transmembrane region" description="Helical" evidence="9">
    <location>
        <begin position="16"/>
        <end position="35"/>
    </location>
</feature>
<proteinExistence type="inferred from homology"/>
<evidence type="ECO:0000256" key="6">
    <source>
        <dbReference type="ARBA" id="ARBA00022989"/>
    </source>
</evidence>
<dbReference type="SUPFAM" id="SSF82866">
    <property type="entry name" value="Multidrug efflux transporter AcrB transmembrane domain"/>
    <property type="match status" value="1"/>
</dbReference>
<feature type="domain" description="Protein export membrane protein SecD/SecF C-terminal" evidence="10">
    <location>
        <begin position="104"/>
        <end position="282"/>
    </location>
</feature>
<dbReference type="InterPro" id="IPR048634">
    <property type="entry name" value="SecD_SecF_C"/>
</dbReference>
<dbReference type="RefSeq" id="WP_158406239.1">
    <property type="nucleotide sequence ID" value="NZ_CP033454.1"/>
</dbReference>
<dbReference type="PANTHER" id="PTHR30081">
    <property type="entry name" value="PROTEIN-EXPORT MEMBRANE PROTEIN SEC"/>
    <property type="match status" value="1"/>
</dbReference>
<dbReference type="NCBIfam" id="TIGR00966">
    <property type="entry name" value="transloc_SecF"/>
    <property type="match status" value="1"/>
</dbReference>
<dbReference type="AlphaFoldDB" id="A0AAE6UKE5"/>
<organism evidence="11 12">
    <name type="scientific">Ehrlichia ruminantium</name>
    <name type="common">heartwater rickettsia</name>
    <name type="synonym">Cowdria ruminantium</name>
    <dbReference type="NCBI Taxonomy" id="779"/>
    <lineage>
        <taxon>Bacteria</taxon>
        <taxon>Pseudomonadati</taxon>
        <taxon>Pseudomonadota</taxon>
        <taxon>Alphaproteobacteria</taxon>
        <taxon>Rickettsiales</taxon>
        <taxon>Anaplasmataceae</taxon>
        <taxon>Ehrlichia</taxon>
    </lineage>
</organism>
<dbReference type="EMBL" id="CP033455">
    <property type="protein sequence ID" value="QGR03073.1"/>
    <property type="molecule type" value="Genomic_DNA"/>
</dbReference>
<evidence type="ECO:0000256" key="3">
    <source>
        <dbReference type="ARBA" id="ARBA00022475"/>
    </source>
</evidence>
<evidence type="ECO:0000256" key="5">
    <source>
        <dbReference type="ARBA" id="ARBA00022927"/>
    </source>
</evidence>
<keyword evidence="12" id="KW-1185">Reference proteome</keyword>
<dbReference type="Pfam" id="PF07549">
    <property type="entry name" value="Sec_GG"/>
    <property type="match status" value="1"/>
</dbReference>